<dbReference type="Proteomes" id="UP000054683">
    <property type="component" value="Unassembled WGS sequence"/>
</dbReference>
<dbReference type="NCBIfam" id="TIGR02385">
    <property type="entry name" value="RelE_StbE"/>
    <property type="match status" value="1"/>
</dbReference>
<evidence type="ECO:0000313" key="4">
    <source>
        <dbReference type="Proteomes" id="UP000054683"/>
    </source>
</evidence>
<protein>
    <submittedName>
        <fullName evidence="3">Addiction module antitoxin</fullName>
    </submittedName>
</protein>
<dbReference type="InterPro" id="IPR007712">
    <property type="entry name" value="RelE/ParE_toxin"/>
</dbReference>
<comment type="similarity">
    <text evidence="1">Belongs to the RelE toxin family.</text>
</comment>
<dbReference type="OrthoDB" id="9801234at2"/>
<sequence>MTYKLRFKLNAEKEWRKLDAETRRQFAKKLDERLENPKVPASRLYGMKDCYKIKLRTRGYRLVYQVHDEIVTVVVIAVGKRDGGDVYDAAEERQ</sequence>
<dbReference type="PANTHER" id="PTHR35601">
    <property type="entry name" value="TOXIN RELE"/>
    <property type="match status" value="1"/>
</dbReference>
<organism evidence="3 4">
    <name type="scientific">Caballeronia udeis</name>
    <dbReference type="NCBI Taxonomy" id="1232866"/>
    <lineage>
        <taxon>Bacteria</taxon>
        <taxon>Pseudomonadati</taxon>
        <taxon>Pseudomonadota</taxon>
        <taxon>Betaproteobacteria</taxon>
        <taxon>Burkholderiales</taxon>
        <taxon>Burkholderiaceae</taxon>
        <taxon>Caballeronia</taxon>
    </lineage>
</organism>
<keyword evidence="2" id="KW-1277">Toxin-antitoxin system</keyword>
<dbReference type="EMBL" id="FCOK02000004">
    <property type="protein sequence ID" value="SAL18079.1"/>
    <property type="molecule type" value="Genomic_DNA"/>
</dbReference>
<dbReference type="AlphaFoldDB" id="A0A158FFH7"/>
<dbReference type="Gene3D" id="3.30.2310.20">
    <property type="entry name" value="RelE-like"/>
    <property type="match status" value="1"/>
</dbReference>
<reference evidence="3 4" key="1">
    <citation type="submission" date="2016-01" db="EMBL/GenBank/DDBJ databases">
        <authorList>
            <person name="Oliw E.H."/>
        </authorList>
    </citation>
    <scope>NUCLEOTIDE SEQUENCE [LARGE SCALE GENOMIC DNA]</scope>
    <source>
        <strain evidence="3">LMG 27134</strain>
    </source>
</reference>
<evidence type="ECO:0000256" key="1">
    <source>
        <dbReference type="ARBA" id="ARBA00006226"/>
    </source>
</evidence>
<proteinExistence type="inferred from homology"/>
<dbReference type="InterPro" id="IPR035093">
    <property type="entry name" value="RelE/ParE_toxin_dom_sf"/>
</dbReference>
<dbReference type="RefSeq" id="WP_062082803.1">
    <property type="nucleotide sequence ID" value="NZ_FCOK02000004.1"/>
</dbReference>
<evidence type="ECO:0000313" key="3">
    <source>
        <dbReference type="EMBL" id="SAL18079.1"/>
    </source>
</evidence>
<dbReference type="SUPFAM" id="SSF143011">
    <property type="entry name" value="RelE-like"/>
    <property type="match status" value="1"/>
</dbReference>
<evidence type="ECO:0000256" key="2">
    <source>
        <dbReference type="ARBA" id="ARBA00022649"/>
    </source>
</evidence>
<dbReference type="PANTHER" id="PTHR35601:SF1">
    <property type="entry name" value="TOXIN RELE"/>
    <property type="match status" value="1"/>
</dbReference>
<gene>
    <name evidence="3" type="ORF">AWB69_01031</name>
</gene>
<accession>A0A158FFH7</accession>
<dbReference type="Pfam" id="PF05016">
    <property type="entry name" value="ParE_toxin"/>
    <property type="match status" value="1"/>
</dbReference>
<name>A0A158FFH7_9BURK</name>